<keyword evidence="2" id="KW-1185">Reference proteome</keyword>
<sequence length="260" mass="29717">MSSTEQLILNLNITAAQRLAVFKSIDRDHEASGVAPPYKYKHINEIPISMEQKILNLNITAAQRSSIFKSINLDYIASGKAPPYGYKHTNDFPTIVSIIPKRGVLSKTSMGDLIANNTQQPVNQFILLEPYNEKKNNNIYYRLKEYGNIRPDFFKLTGKHSVYATFRLYHEIASLTVHSYNPCLNDWVYNTCSDFDLGKNISKKITPLRFHREKHPQLRYFATCLANCHIGDVDKFSVAHPTWVFGKSKKSQKPLCPCKS</sequence>
<gene>
    <name evidence="1" type="ORF">FRACYDRAFT_271674</name>
</gene>
<dbReference type="InParanoid" id="A0A1E7ESC7"/>
<proteinExistence type="predicted"/>
<accession>A0A1E7ESC7</accession>
<name>A0A1E7ESC7_9STRA</name>
<evidence type="ECO:0000313" key="1">
    <source>
        <dbReference type="EMBL" id="OEU08755.1"/>
    </source>
</evidence>
<protein>
    <submittedName>
        <fullName evidence="1">Uncharacterized protein</fullName>
    </submittedName>
</protein>
<dbReference type="AlphaFoldDB" id="A0A1E7ESC7"/>
<evidence type="ECO:0000313" key="2">
    <source>
        <dbReference type="Proteomes" id="UP000095751"/>
    </source>
</evidence>
<dbReference type="Proteomes" id="UP000095751">
    <property type="component" value="Unassembled WGS sequence"/>
</dbReference>
<dbReference type="OrthoDB" id="78751at2759"/>
<dbReference type="KEGG" id="fcy:FRACYDRAFT_271674"/>
<organism evidence="1 2">
    <name type="scientific">Fragilariopsis cylindrus CCMP1102</name>
    <dbReference type="NCBI Taxonomy" id="635003"/>
    <lineage>
        <taxon>Eukaryota</taxon>
        <taxon>Sar</taxon>
        <taxon>Stramenopiles</taxon>
        <taxon>Ochrophyta</taxon>
        <taxon>Bacillariophyta</taxon>
        <taxon>Bacillariophyceae</taxon>
        <taxon>Bacillariophycidae</taxon>
        <taxon>Bacillariales</taxon>
        <taxon>Bacillariaceae</taxon>
        <taxon>Fragilariopsis</taxon>
    </lineage>
</organism>
<reference evidence="1 2" key="1">
    <citation type="submission" date="2016-09" db="EMBL/GenBank/DDBJ databases">
        <title>Extensive genetic diversity and differential bi-allelic expression allows diatom success in the polar Southern Ocean.</title>
        <authorList>
            <consortium name="DOE Joint Genome Institute"/>
            <person name="Mock T."/>
            <person name="Otillar R.P."/>
            <person name="Strauss J."/>
            <person name="Dupont C."/>
            <person name="Frickenhaus S."/>
            <person name="Maumus F."/>
            <person name="Mcmullan M."/>
            <person name="Sanges R."/>
            <person name="Schmutz J."/>
            <person name="Toseland A."/>
            <person name="Valas R."/>
            <person name="Veluchamy A."/>
            <person name="Ward B.J."/>
            <person name="Allen A."/>
            <person name="Barry K."/>
            <person name="Falciatore A."/>
            <person name="Ferrante M."/>
            <person name="Fortunato A.E."/>
            <person name="Gloeckner G."/>
            <person name="Gruber A."/>
            <person name="Hipkin R."/>
            <person name="Janech M."/>
            <person name="Kroth P."/>
            <person name="Leese F."/>
            <person name="Lindquist E."/>
            <person name="Lyon B.R."/>
            <person name="Martin J."/>
            <person name="Mayer C."/>
            <person name="Parker M."/>
            <person name="Quesneville H."/>
            <person name="Raymond J."/>
            <person name="Uhlig C."/>
            <person name="Valentin K.U."/>
            <person name="Worden A.Z."/>
            <person name="Armbrust E.V."/>
            <person name="Bowler C."/>
            <person name="Green B."/>
            <person name="Moulton V."/>
            <person name="Van Oosterhout C."/>
            <person name="Grigoriev I."/>
        </authorList>
    </citation>
    <scope>NUCLEOTIDE SEQUENCE [LARGE SCALE GENOMIC DNA]</scope>
    <source>
        <strain evidence="1 2">CCMP1102</strain>
    </source>
</reference>
<dbReference type="EMBL" id="KV784379">
    <property type="protein sequence ID" value="OEU08755.1"/>
    <property type="molecule type" value="Genomic_DNA"/>
</dbReference>